<dbReference type="Proteomes" id="UP001594351">
    <property type="component" value="Unassembled WGS sequence"/>
</dbReference>
<dbReference type="PRINTS" id="PR00419">
    <property type="entry name" value="ADXRDTASE"/>
</dbReference>
<dbReference type="PANTHER" id="PTHR42923">
    <property type="entry name" value="PROTOPORPHYRINOGEN OXIDASE"/>
    <property type="match status" value="1"/>
</dbReference>
<name>A0ABV6YSA3_UNCC1</name>
<keyword evidence="2" id="KW-1185">Reference proteome</keyword>
<dbReference type="EMBL" id="JBHPBY010000019">
    <property type="protein sequence ID" value="MFC1849067.1"/>
    <property type="molecule type" value="Genomic_DNA"/>
</dbReference>
<comment type="caution">
    <text evidence="1">The sequence shown here is derived from an EMBL/GenBank/DDBJ whole genome shotgun (WGS) entry which is preliminary data.</text>
</comment>
<evidence type="ECO:0000313" key="2">
    <source>
        <dbReference type="Proteomes" id="UP001594351"/>
    </source>
</evidence>
<protein>
    <submittedName>
        <fullName evidence="1">FAD-dependent oxidoreductase</fullName>
    </submittedName>
</protein>
<dbReference type="SUPFAM" id="SSF51905">
    <property type="entry name" value="FAD/NAD(P)-binding domain"/>
    <property type="match status" value="1"/>
</dbReference>
<gene>
    <name evidence="1" type="ORF">ACFL27_02555</name>
</gene>
<dbReference type="Pfam" id="PF13450">
    <property type="entry name" value="NAD_binding_8"/>
    <property type="match status" value="1"/>
</dbReference>
<organism evidence="1 2">
    <name type="scientific">candidate division CSSED10-310 bacterium</name>
    <dbReference type="NCBI Taxonomy" id="2855610"/>
    <lineage>
        <taxon>Bacteria</taxon>
        <taxon>Bacteria division CSSED10-310</taxon>
    </lineage>
</organism>
<dbReference type="PANTHER" id="PTHR42923:SF39">
    <property type="entry name" value="AMINO OXIDASE"/>
    <property type="match status" value="1"/>
</dbReference>
<dbReference type="InterPro" id="IPR050464">
    <property type="entry name" value="Zeta_carotene_desat/Oxidored"/>
</dbReference>
<reference evidence="1 2" key="1">
    <citation type="submission" date="2024-09" db="EMBL/GenBank/DDBJ databases">
        <title>Laminarin stimulates single cell rates of sulfate reduction while oxygen inhibits transcriptomic activity in coastal marine sediment.</title>
        <authorList>
            <person name="Lindsay M."/>
            <person name="Orcutt B."/>
            <person name="Emerson D."/>
            <person name="Stepanauskas R."/>
            <person name="D'Angelo T."/>
        </authorList>
    </citation>
    <scope>NUCLEOTIDE SEQUENCE [LARGE SCALE GENOMIC DNA]</scope>
    <source>
        <strain evidence="1">SAG AM-311-K15</strain>
    </source>
</reference>
<evidence type="ECO:0000313" key="1">
    <source>
        <dbReference type="EMBL" id="MFC1849067.1"/>
    </source>
</evidence>
<dbReference type="Gene3D" id="3.50.50.60">
    <property type="entry name" value="FAD/NAD(P)-binding domain"/>
    <property type="match status" value="1"/>
</dbReference>
<dbReference type="InterPro" id="IPR036188">
    <property type="entry name" value="FAD/NAD-bd_sf"/>
</dbReference>
<sequence length="565" mass="64218">MLKKIPQINRRTFMRSALPLWGGACLLPLMKGCSQDIFKAELPFGGAVKGENYLTCHLLKDKQLSLQFPPPGEHIYDVVIVGAGPSGLATAWKLKKSGLRNILVIDKEKEFGGLCGGGSEQGLSFASGAHYVDRPEPTARHLMELYTDCGIIIGRTKDGWPLLNEEFLLKGNTHTIFAAGEWRSDEFPYQVATDSDLTQLDRFYQETCDWSLWRDKDDRPAFGLPLANISEQPEVRQLDTVSMADYLARKGYTSPLFKWFVNNRLLDEYGTPIDQLSAWAGLQYFRYIKSGPDTLITDNEAIPDILTWPQGLKFLTAKMAADLSPANTLLETSVICMKNVKDEVHSVLYQAVPKKFQTIRSKFAVMAGPKNQIYHLIPDLKSSGRTEFEDNRYVSWLVAVITLKRIPSSHTVSLGWENIIHNSWTLGYINNQHDQPGLRATRLPHIFSLYATFPNQTNEERVELFTYGWEYWARLILLELKTIHPDIDKLIEKIDLWKWGHPMRQTLVGSIWGEKRQKMVQPFGRIFFGHADVMGIPVFEEATYRGVEIAQEVMTCMSTKFVSSL</sequence>
<accession>A0ABV6YSA3</accession>
<proteinExistence type="predicted"/>